<dbReference type="Pfam" id="PF00653">
    <property type="entry name" value="BIR"/>
    <property type="match status" value="2"/>
</dbReference>
<keyword evidence="3" id="KW-0862">Zinc</keyword>
<evidence type="ECO:0000256" key="2">
    <source>
        <dbReference type="ARBA" id="ARBA00022771"/>
    </source>
</evidence>
<dbReference type="PROSITE" id="PS50089">
    <property type="entry name" value="ZF_RING_2"/>
    <property type="match status" value="1"/>
</dbReference>
<dbReference type="Pfam" id="PF13920">
    <property type="entry name" value="zf-C3HC4_3"/>
    <property type="match status" value="1"/>
</dbReference>
<feature type="compositionally biased region" description="Acidic residues" evidence="5">
    <location>
        <begin position="110"/>
        <end position="119"/>
    </location>
</feature>
<dbReference type="GO" id="GO:0008270">
    <property type="term" value="F:zinc ion binding"/>
    <property type="evidence" value="ECO:0007669"/>
    <property type="project" value="UniProtKB-KW"/>
</dbReference>
<dbReference type="KEGG" id="vg:40526750"/>
<protein>
    <submittedName>
        <fullName evidence="7">Inhibitor of apoptosis 1</fullName>
    </submittedName>
</protein>
<dbReference type="RefSeq" id="YP_009666480.1">
    <property type="nucleotide sequence ID" value="NC_043520.1"/>
</dbReference>
<dbReference type="Gene3D" id="1.10.1170.10">
    <property type="entry name" value="Inhibitor Of Apoptosis Protein (2mihbC-IAP-1), Chain A"/>
    <property type="match status" value="2"/>
</dbReference>
<gene>
    <name evidence="7" type="primary">iap-1</name>
</gene>
<dbReference type="CDD" id="cd00022">
    <property type="entry name" value="BIR"/>
    <property type="match status" value="2"/>
</dbReference>
<dbReference type="InterPro" id="IPR001841">
    <property type="entry name" value="Znf_RING"/>
</dbReference>
<accession>A0A126FCE3</accession>
<dbReference type="InterPro" id="IPR013083">
    <property type="entry name" value="Znf_RING/FYVE/PHD"/>
</dbReference>
<reference evidence="7 8" key="1">
    <citation type="submission" date="2015-02" db="EMBL/GenBank/DDBJ databases">
        <title>Complete genome of a baculovirus isolated from a medical interest larvae: lLonomia obliqua (Lepidoptera: Saturniidae).</title>
        <authorList>
            <person name="Clara A.-S.W."/>
            <person name="Daniel A.-A.M.P."/>
            <person name="Miguel A.S."/>
            <person name="Jhon F.E.A."/>
            <person name="Fabricio M.S."/>
            <person name="Jose W.L.C."/>
            <person name="Bergmann R.M."/>
            <person name="Fernando M.L."/>
        </authorList>
    </citation>
    <scope>NUCLEOTIDE SEQUENCE [LARGE SCALE GENOMIC DNA]</scope>
    <source>
        <strain evidence="7">SP/2000</strain>
    </source>
</reference>
<dbReference type="InterPro" id="IPR050784">
    <property type="entry name" value="IAP"/>
</dbReference>
<dbReference type="Proteomes" id="UP000297030">
    <property type="component" value="Segment"/>
</dbReference>
<keyword evidence="2 4" id="KW-0863">Zinc-finger</keyword>
<evidence type="ECO:0000256" key="4">
    <source>
        <dbReference type="PROSITE-ProRule" id="PRU00175"/>
    </source>
</evidence>
<dbReference type="FunFam" id="1.10.1170.10:FF:000002">
    <property type="entry name" value="Baculoviral IAP repeat containing 7"/>
    <property type="match status" value="1"/>
</dbReference>
<evidence type="ECO:0000259" key="6">
    <source>
        <dbReference type="PROSITE" id="PS50089"/>
    </source>
</evidence>
<evidence type="ECO:0000313" key="7">
    <source>
        <dbReference type="EMBL" id="AKN81071.1"/>
    </source>
</evidence>
<feature type="region of interest" description="Disordered" evidence="5">
    <location>
        <begin position="107"/>
        <end position="128"/>
    </location>
</feature>
<evidence type="ECO:0000313" key="8">
    <source>
        <dbReference type="Proteomes" id="UP000297030"/>
    </source>
</evidence>
<dbReference type="SMART" id="SM00238">
    <property type="entry name" value="BIR"/>
    <property type="match status" value="2"/>
</dbReference>
<evidence type="ECO:0000256" key="1">
    <source>
        <dbReference type="ARBA" id="ARBA00022723"/>
    </source>
</evidence>
<dbReference type="PANTHER" id="PTHR10044:SF139">
    <property type="entry name" value="DEATH-ASSOCIATED INHIBITOR OF APOPTOSIS 2"/>
    <property type="match status" value="1"/>
</dbReference>
<evidence type="ECO:0000256" key="5">
    <source>
        <dbReference type="SAM" id="MobiDB-lite"/>
    </source>
</evidence>
<dbReference type="Gene3D" id="3.30.40.10">
    <property type="entry name" value="Zinc/RING finger domain, C3HC4 (zinc finger)"/>
    <property type="match status" value="1"/>
</dbReference>
<keyword evidence="8" id="KW-1185">Reference proteome</keyword>
<dbReference type="InterPro" id="IPR001370">
    <property type="entry name" value="BIR_rpt"/>
</dbReference>
<evidence type="ECO:0000256" key="3">
    <source>
        <dbReference type="ARBA" id="ARBA00022833"/>
    </source>
</evidence>
<dbReference type="EMBL" id="KP763670">
    <property type="protein sequence ID" value="AKN81071.1"/>
    <property type="molecule type" value="Genomic_DNA"/>
</dbReference>
<dbReference type="SMART" id="SM00184">
    <property type="entry name" value="RING"/>
    <property type="match status" value="1"/>
</dbReference>
<dbReference type="PANTHER" id="PTHR10044">
    <property type="entry name" value="INHIBITOR OF APOPTOSIS"/>
    <property type="match status" value="1"/>
</dbReference>
<name>A0A126FCE3_9ABAC</name>
<feature type="domain" description="RING-type" evidence="6">
    <location>
        <begin position="262"/>
        <end position="298"/>
    </location>
</feature>
<sequence length="310" mass="36164">MENVPLYLINFCETMHNHELDYIFTMLINRYNSFESYPIKDNNLINTLVVNGFKYNQVDDNVVCEYCDVEISNWSPEECVELVHYTASMNCSYASKIIKLENLQRRNHDNDDDDDDENSDNNSDRNQTKTIVIKRGKPKCLYRFMSATQSRVNTFLEYWPFTLKKLIKNIAEAGLFYTGHGDETVCFFCGCHIRDWHPDDNAWRRHALENSQCFFVVSVKGKDCVANIEKSNIHERDNVTDELVESSVDEEGAHNQKLELECTVCLEHQRDTVLLPCRHFCVCSQCYFSLDQKCPTCRQDVSDFIKVFVA</sequence>
<dbReference type="SUPFAM" id="SSF57924">
    <property type="entry name" value="Inhibitor of apoptosis (IAP) repeat"/>
    <property type="match status" value="2"/>
</dbReference>
<dbReference type="PROSITE" id="PS50143">
    <property type="entry name" value="BIR_REPEAT_2"/>
    <property type="match status" value="2"/>
</dbReference>
<keyword evidence="1" id="KW-0479">Metal-binding</keyword>
<proteinExistence type="predicted"/>
<dbReference type="GeneID" id="40526750"/>
<organism evidence="7 8">
    <name type="scientific">Lonomia obliqua multiple nucleopolyhedrovirus</name>
    <dbReference type="NCBI Taxonomy" id="134394"/>
    <lineage>
        <taxon>Viruses</taxon>
        <taxon>Viruses incertae sedis</taxon>
        <taxon>Naldaviricetes</taxon>
        <taxon>Lefavirales</taxon>
        <taxon>Baculoviridae</taxon>
        <taxon>Alphabaculovirus</taxon>
        <taxon>Alphabaculovirus lonobliquae</taxon>
        <taxon>Lonomia obliqua nucleopolyhedrovirus</taxon>
    </lineage>
</organism>